<dbReference type="Pfam" id="PF00004">
    <property type="entry name" value="AAA"/>
    <property type="match status" value="1"/>
</dbReference>
<reference evidence="14" key="1">
    <citation type="submission" date="2025-08" db="UniProtKB">
        <authorList>
            <consortium name="RefSeq"/>
        </authorList>
    </citation>
    <scope>IDENTIFICATION</scope>
    <source>
        <tissue evidence="14">Total insect</tissue>
    </source>
</reference>
<dbReference type="GO" id="GO:0016887">
    <property type="term" value="F:ATP hydrolysis activity"/>
    <property type="evidence" value="ECO:0007669"/>
    <property type="project" value="InterPro"/>
</dbReference>
<organism evidence="14">
    <name type="scientific">Thrips palmi</name>
    <name type="common">Melon thrips</name>
    <dbReference type="NCBI Taxonomy" id="161013"/>
    <lineage>
        <taxon>Eukaryota</taxon>
        <taxon>Metazoa</taxon>
        <taxon>Ecdysozoa</taxon>
        <taxon>Arthropoda</taxon>
        <taxon>Hexapoda</taxon>
        <taxon>Insecta</taxon>
        <taxon>Pterygota</taxon>
        <taxon>Neoptera</taxon>
        <taxon>Paraneoptera</taxon>
        <taxon>Thysanoptera</taxon>
        <taxon>Terebrantia</taxon>
        <taxon>Thripoidea</taxon>
        <taxon>Thripidae</taxon>
        <taxon>Thrips</taxon>
    </lineage>
</organism>
<evidence type="ECO:0000256" key="5">
    <source>
        <dbReference type="ARBA" id="ARBA00022801"/>
    </source>
</evidence>
<dbReference type="GO" id="GO:0007005">
    <property type="term" value="P:mitochondrion organization"/>
    <property type="evidence" value="ECO:0007669"/>
    <property type="project" value="TreeGrafter"/>
</dbReference>
<dbReference type="GeneID" id="117654432"/>
<dbReference type="AlphaFoldDB" id="A0A6P9AF37"/>
<evidence type="ECO:0000259" key="12">
    <source>
        <dbReference type="SMART" id="SM00382"/>
    </source>
</evidence>
<keyword evidence="13" id="KW-1185">Reference proteome</keyword>
<name>A0A6P9AF37_THRPL</name>
<dbReference type="GO" id="GO:0005743">
    <property type="term" value="C:mitochondrial inner membrane"/>
    <property type="evidence" value="ECO:0007669"/>
    <property type="project" value="TreeGrafter"/>
</dbReference>
<sequence>MLSLQPYHPVVYQLSQLSNCLTTSTAQLVNGFKASKVSHRRKSSFKPVTITCNESFDEAVKNLKSEMILYITKPNLRWCRLGNKLMGAQTSIYLSESKKSTQLRLPIFQKTKHATWDVSPLFGASKGLHHLPSSKISNLVCILSSKNGLLHINNHTFQVRGFKTERMVEKEKEKWLGAFYQKRKANPEIGEHYLEKFDPKSVAEFISIYQQIEKKISTRWYTRVSWMFGGSILATILLAYVFFTRFNGNRFNAFNSEEVNVTFDDFRGCEQVKNELKTVVNSLKNPKTFSQLGARAPKGVLMVGEPGVGKTLLARAIAGEAGVPFFFVAGSEFDETFVGMGSKRIRELFRVARENAPCVVFFDEIDTVGRKRVNSHFHPYANQTINQLLSEMDGFEVNSGVMVLAATNRDDDLDPALMRPGRFDMTIKVPVPSSSERRDIIEYYLQKVACRNIDIDQVVRLTSDWNGARLENLINWAAINAAVENAEYVGMHHIFEAFDRLVLGVAWGSSSEIMASDMRITAYHEAGHTLVAILTPGTNAVHKVTIEPRGPALGHTTFLEGNARHKTKAEYKAEMDICFGGTVAEELLYGTDGVSSGCASDINVATKLAKMMVKSFGMETNSRVINEEEKLGEAAQSVVDSDIDILLKESKERARKLLSTHADDLHKLAGALIKYKTLSATEVMQVLGKNDDVKSLAE</sequence>
<protein>
    <submittedName>
        <fullName evidence="14">ATP-dependent zinc metalloprotease YME1L isoform X1</fullName>
    </submittedName>
</protein>
<dbReference type="InterPro" id="IPR000642">
    <property type="entry name" value="Peptidase_M41"/>
</dbReference>
<evidence type="ECO:0000256" key="1">
    <source>
        <dbReference type="ARBA" id="ARBA00004141"/>
    </source>
</evidence>
<dbReference type="GO" id="GO:0004176">
    <property type="term" value="F:ATP-dependent peptidase activity"/>
    <property type="evidence" value="ECO:0007669"/>
    <property type="project" value="InterPro"/>
</dbReference>
<feature type="transmembrane region" description="Helical" evidence="11">
    <location>
        <begin position="224"/>
        <end position="243"/>
    </location>
</feature>
<dbReference type="InterPro" id="IPR003959">
    <property type="entry name" value="ATPase_AAA_core"/>
</dbReference>
<dbReference type="RefSeq" id="XP_034256948.1">
    <property type="nucleotide sequence ID" value="XM_034401057.1"/>
</dbReference>
<dbReference type="Gene3D" id="1.20.58.760">
    <property type="entry name" value="Peptidase M41"/>
    <property type="match status" value="1"/>
</dbReference>
<evidence type="ECO:0000256" key="2">
    <source>
        <dbReference type="ARBA" id="ARBA00022670"/>
    </source>
</evidence>
<keyword evidence="2" id="KW-0645">Protease</keyword>
<evidence type="ECO:0000256" key="11">
    <source>
        <dbReference type="SAM" id="Phobius"/>
    </source>
</evidence>
<dbReference type="GO" id="GO:0006515">
    <property type="term" value="P:protein quality control for misfolded or incompletely synthesized proteins"/>
    <property type="evidence" value="ECO:0007669"/>
    <property type="project" value="TreeGrafter"/>
</dbReference>
<dbReference type="InterPro" id="IPR037219">
    <property type="entry name" value="Peptidase_M41-like"/>
</dbReference>
<comment type="subcellular location">
    <subcellularLocation>
        <location evidence="1">Membrane</location>
        <topology evidence="1">Multi-pass membrane protein</topology>
    </subcellularLocation>
</comment>
<dbReference type="InParanoid" id="A0A6P9AF37"/>
<dbReference type="SUPFAM" id="SSF140990">
    <property type="entry name" value="FtsH protease domain-like"/>
    <property type="match status" value="1"/>
</dbReference>
<dbReference type="Gene3D" id="3.40.50.300">
    <property type="entry name" value="P-loop containing nucleotide triphosphate hydrolases"/>
    <property type="match status" value="1"/>
</dbReference>
<evidence type="ECO:0000256" key="3">
    <source>
        <dbReference type="ARBA" id="ARBA00022692"/>
    </source>
</evidence>
<keyword evidence="8 11" id="KW-1133">Transmembrane helix</keyword>
<dbReference type="PROSITE" id="PS00674">
    <property type="entry name" value="AAA"/>
    <property type="match status" value="1"/>
</dbReference>
<dbReference type="Gene3D" id="1.10.8.60">
    <property type="match status" value="1"/>
</dbReference>
<dbReference type="InterPro" id="IPR003593">
    <property type="entry name" value="AAA+_ATPase"/>
</dbReference>
<dbReference type="FunCoup" id="A0A6P9AF37">
    <property type="interactions" value="2537"/>
</dbReference>
<keyword evidence="14" id="KW-0482">Metalloprotease</keyword>
<evidence type="ECO:0000256" key="6">
    <source>
        <dbReference type="ARBA" id="ARBA00022840"/>
    </source>
</evidence>
<keyword evidence="3 11" id="KW-0812">Transmembrane</keyword>
<keyword evidence="7" id="KW-0809">Transit peptide</keyword>
<dbReference type="OrthoDB" id="1413014at2759"/>
<keyword evidence="5" id="KW-0378">Hydrolase</keyword>
<evidence type="ECO:0000313" key="13">
    <source>
        <dbReference type="Proteomes" id="UP000515158"/>
    </source>
</evidence>
<keyword evidence="6 10" id="KW-0067">ATP-binding</keyword>
<evidence type="ECO:0000256" key="8">
    <source>
        <dbReference type="ARBA" id="ARBA00022989"/>
    </source>
</evidence>
<dbReference type="Pfam" id="PF01434">
    <property type="entry name" value="Peptidase_M41"/>
    <property type="match status" value="1"/>
</dbReference>
<dbReference type="KEGG" id="tpal:117654432"/>
<evidence type="ECO:0000256" key="4">
    <source>
        <dbReference type="ARBA" id="ARBA00022741"/>
    </source>
</evidence>
<dbReference type="PANTHER" id="PTHR23076">
    <property type="entry name" value="METALLOPROTEASE M41 FTSH"/>
    <property type="match status" value="1"/>
</dbReference>
<comment type="similarity">
    <text evidence="10">Belongs to the AAA ATPase family.</text>
</comment>
<dbReference type="InterPro" id="IPR003960">
    <property type="entry name" value="ATPase_AAA_CS"/>
</dbReference>
<keyword evidence="4 10" id="KW-0547">Nucleotide-binding</keyword>
<proteinExistence type="inferred from homology"/>
<evidence type="ECO:0000256" key="10">
    <source>
        <dbReference type="RuleBase" id="RU003651"/>
    </source>
</evidence>
<feature type="domain" description="AAA+ ATPase" evidence="12">
    <location>
        <begin position="296"/>
        <end position="433"/>
    </location>
</feature>
<accession>A0A6P9AF37</accession>
<evidence type="ECO:0000313" key="14">
    <source>
        <dbReference type="RefSeq" id="XP_034256948.1"/>
    </source>
</evidence>
<keyword evidence="9 11" id="KW-0472">Membrane</keyword>
<dbReference type="SMART" id="SM00382">
    <property type="entry name" value="AAA"/>
    <property type="match status" value="1"/>
</dbReference>
<dbReference type="GO" id="GO:0004222">
    <property type="term" value="F:metalloendopeptidase activity"/>
    <property type="evidence" value="ECO:0007669"/>
    <property type="project" value="InterPro"/>
</dbReference>
<gene>
    <name evidence="14" type="primary">LOC117654432</name>
</gene>
<dbReference type="InterPro" id="IPR027417">
    <property type="entry name" value="P-loop_NTPase"/>
</dbReference>
<evidence type="ECO:0000256" key="7">
    <source>
        <dbReference type="ARBA" id="ARBA00022946"/>
    </source>
</evidence>
<dbReference type="CTD" id="37636"/>
<dbReference type="PANTHER" id="PTHR23076:SF97">
    <property type="entry name" value="ATP-DEPENDENT ZINC METALLOPROTEASE YME1L1"/>
    <property type="match status" value="1"/>
</dbReference>
<dbReference type="FunFam" id="3.40.50.300:FF:000277">
    <property type="entry name" value="ATP-dependent zinc metalloprotease FtsH"/>
    <property type="match status" value="1"/>
</dbReference>
<dbReference type="Proteomes" id="UP000515158">
    <property type="component" value="Unplaced"/>
</dbReference>
<dbReference type="CDD" id="cd19501">
    <property type="entry name" value="RecA-like_FtsH"/>
    <property type="match status" value="1"/>
</dbReference>
<dbReference type="GO" id="GO:0005524">
    <property type="term" value="F:ATP binding"/>
    <property type="evidence" value="ECO:0007669"/>
    <property type="project" value="UniProtKB-KW"/>
</dbReference>
<evidence type="ECO:0000256" key="9">
    <source>
        <dbReference type="ARBA" id="ARBA00023136"/>
    </source>
</evidence>
<dbReference type="SUPFAM" id="SSF52540">
    <property type="entry name" value="P-loop containing nucleoside triphosphate hydrolases"/>
    <property type="match status" value="1"/>
</dbReference>